<dbReference type="InterPro" id="IPR001647">
    <property type="entry name" value="HTH_TetR"/>
</dbReference>
<evidence type="ECO:0000256" key="1">
    <source>
        <dbReference type="ARBA" id="ARBA00023015"/>
    </source>
</evidence>
<protein>
    <submittedName>
        <fullName evidence="6">TetR family transcriptional regulator</fullName>
    </submittedName>
</protein>
<evidence type="ECO:0000256" key="2">
    <source>
        <dbReference type="ARBA" id="ARBA00023125"/>
    </source>
</evidence>
<sequence>MPPQRPVLTRDAIVAKAVEVADAEGLDAVSIRRLAAELPARPMSLYNHIGDKTELVGLMLDRIVDEGLIGDALSSDWREALRQIARAARESAERHPWLTAGLGGAGSRRESFRRHHEESMRALAGLRGSDADKHRLLAAVDSYTFGHVALTSARQTVANDDLPIPADTFDVGLEWLLAGAAARFEP</sequence>
<dbReference type="SUPFAM" id="SSF46689">
    <property type="entry name" value="Homeodomain-like"/>
    <property type="match status" value="1"/>
</dbReference>
<accession>A0A660LCE2</accession>
<evidence type="ECO:0000259" key="5">
    <source>
        <dbReference type="PROSITE" id="PS50977"/>
    </source>
</evidence>
<evidence type="ECO:0000256" key="4">
    <source>
        <dbReference type="PROSITE-ProRule" id="PRU00335"/>
    </source>
</evidence>
<keyword evidence="2 4" id="KW-0238">DNA-binding</keyword>
<keyword evidence="1" id="KW-0805">Transcription regulation</keyword>
<dbReference type="PANTHER" id="PTHR30055">
    <property type="entry name" value="HTH-TYPE TRANSCRIPTIONAL REGULATOR RUTR"/>
    <property type="match status" value="1"/>
</dbReference>
<dbReference type="PANTHER" id="PTHR30055:SF151">
    <property type="entry name" value="TRANSCRIPTIONAL REGULATORY PROTEIN"/>
    <property type="match status" value="1"/>
</dbReference>
<dbReference type="Proteomes" id="UP000278962">
    <property type="component" value="Unassembled WGS sequence"/>
</dbReference>
<evidence type="ECO:0000256" key="3">
    <source>
        <dbReference type="ARBA" id="ARBA00023163"/>
    </source>
</evidence>
<gene>
    <name evidence="6" type="ORF">C8N24_1739</name>
</gene>
<organism evidence="6 7">
    <name type="scientific">Solirubrobacter pauli</name>
    <dbReference type="NCBI Taxonomy" id="166793"/>
    <lineage>
        <taxon>Bacteria</taxon>
        <taxon>Bacillati</taxon>
        <taxon>Actinomycetota</taxon>
        <taxon>Thermoleophilia</taxon>
        <taxon>Solirubrobacterales</taxon>
        <taxon>Solirubrobacteraceae</taxon>
        <taxon>Solirubrobacter</taxon>
    </lineage>
</organism>
<dbReference type="GO" id="GO:0000976">
    <property type="term" value="F:transcription cis-regulatory region binding"/>
    <property type="evidence" value="ECO:0007669"/>
    <property type="project" value="TreeGrafter"/>
</dbReference>
<feature type="domain" description="HTH tetR-type" evidence="5">
    <location>
        <begin position="7"/>
        <end position="67"/>
    </location>
</feature>
<comment type="caution">
    <text evidence="6">The sequence shown here is derived from an EMBL/GenBank/DDBJ whole genome shotgun (WGS) entry which is preliminary data.</text>
</comment>
<dbReference type="SUPFAM" id="SSF48498">
    <property type="entry name" value="Tetracyclin repressor-like, C-terminal domain"/>
    <property type="match status" value="1"/>
</dbReference>
<evidence type="ECO:0000313" key="6">
    <source>
        <dbReference type="EMBL" id="RKQ91905.1"/>
    </source>
</evidence>
<dbReference type="Pfam" id="PF02909">
    <property type="entry name" value="TetR_C_1"/>
    <property type="match status" value="1"/>
</dbReference>
<dbReference type="RefSeq" id="WP_121249659.1">
    <property type="nucleotide sequence ID" value="NZ_RBIL01000001.1"/>
</dbReference>
<feature type="DNA-binding region" description="H-T-H motif" evidence="4">
    <location>
        <begin position="30"/>
        <end position="49"/>
    </location>
</feature>
<dbReference type="EMBL" id="RBIL01000001">
    <property type="protein sequence ID" value="RKQ91905.1"/>
    <property type="molecule type" value="Genomic_DNA"/>
</dbReference>
<dbReference type="GO" id="GO:0003700">
    <property type="term" value="F:DNA-binding transcription factor activity"/>
    <property type="evidence" value="ECO:0007669"/>
    <property type="project" value="TreeGrafter"/>
</dbReference>
<dbReference type="GO" id="GO:0045892">
    <property type="term" value="P:negative regulation of DNA-templated transcription"/>
    <property type="evidence" value="ECO:0007669"/>
    <property type="project" value="InterPro"/>
</dbReference>
<evidence type="ECO:0000313" key="7">
    <source>
        <dbReference type="Proteomes" id="UP000278962"/>
    </source>
</evidence>
<dbReference type="OrthoDB" id="3818006at2"/>
<dbReference type="AlphaFoldDB" id="A0A660LCE2"/>
<keyword evidence="3" id="KW-0804">Transcription</keyword>
<dbReference type="InterPro" id="IPR050109">
    <property type="entry name" value="HTH-type_TetR-like_transc_reg"/>
</dbReference>
<proteinExistence type="predicted"/>
<dbReference type="InterPro" id="IPR036271">
    <property type="entry name" value="Tet_transcr_reg_TetR-rel_C_sf"/>
</dbReference>
<dbReference type="InterPro" id="IPR004111">
    <property type="entry name" value="Repressor_TetR_C"/>
</dbReference>
<dbReference type="Gene3D" id="1.10.357.10">
    <property type="entry name" value="Tetracycline Repressor, domain 2"/>
    <property type="match status" value="1"/>
</dbReference>
<dbReference type="InterPro" id="IPR009057">
    <property type="entry name" value="Homeodomain-like_sf"/>
</dbReference>
<reference evidence="6 7" key="1">
    <citation type="submission" date="2018-10" db="EMBL/GenBank/DDBJ databases">
        <title>Genomic Encyclopedia of Archaeal and Bacterial Type Strains, Phase II (KMG-II): from individual species to whole genera.</title>
        <authorList>
            <person name="Goeker M."/>
        </authorList>
    </citation>
    <scope>NUCLEOTIDE SEQUENCE [LARGE SCALE GENOMIC DNA]</scope>
    <source>
        <strain evidence="6 7">DSM 14954</strain>
    </source>
</reference>
<keyword evidence="7" id="KW-1185">Reference proteome</keyword>
<name>A0A660LCE2_9ACTN</name>
<dbReference type="PROSITE" id="PS50977">
    <property type="entry name" value="HTH_TETR_2"/>
    <property type="match status" value="1"/>
</dbReference>